<proteinExistence type="predicted"/>
<protein>
    <submittedName>
        <fullName evidence="2">Uncharacterized protein</fullName>
    </submittedName>
</protein>
<name>A0A915K6J3_ROMCU</name>
<organism evidence="1 2">
    <name type="scientific">Romanomermis culicivorax</name>
    <name type="common">Nematode worm</name>
    <dbReference type="NCBI Taxonomy" id="13658"/>
    <lineage>
        <taxon>Eukaryota</taxon>
        <taxon>Metazoa</taxon>
        <taxon>Ecdysozoa</taxon>
        <taxon>Nematoda</taxon>
        <taxon>Enoplea</taxon>
        <taxon>Dorylaimia</taxon>
        <taxon>Mermithida</taxon>
        <taxon>Mermithoidea</taxon>
        <taxon>Mermithidae</taxon>
        <taxon>Romanomermis</taxon>
    </lineage>
</organism>
<reference evidence="2" key="1">
    <citation type="submission" date="2022-11" db="UniProtKB">
        <authorList>
            <consortium name="WormBaseParasite"/>
        </authorList>
    </citation>
    <scope>IDENTIFICATION</scope>
</reference>
<evidence type="ECO:0000313" key="2">
    <source>
        <dbReference type="WBParaSite" id="nRc.2.0.1.t33502-RA"/>
    </source>
</evidence>
<dbReference type="WBParaSite" id="nRc.2.0.1.t33502-RA">
    <property type="protein sequence ID" value="nRc.2.0.1.t33502-RA"/>
    <property type="gene ID" value="nRc.2.0.1.g33502"/>
</dbReference>
<keyword evidence="1" id="KW-1185">Reference proteome</keyword>
<dbReference type="Proteomes" id="UP000887565">
    <property type="component" value="Unplaced"/>
</dbReference>
<dbReference type="AlphaFoldDB" id="A0A915K6J3"/>
<sequence length="45" mass="4987">MVPETLSGTLLMASHIGKSPCKSTKWTTSGPNICIEMEHQRKTKK</sequence>
<evidence type="ECO:0000313" key="1">
    <source>
        <dbReference type="Proteomes" id="UP000887565"/>
    </source>
</evidence>
<accession>A0A915K6J3</accession>